<dbReference type="EMBL" id="MU253998">
    <property type="protein sequence ID" value="KAG9243184.1"/>
    <property type="molecule type" value="Genomic_DNA"/>
</dbReference>
<reference evidence="1" key="1">
    <citation type="journal article" date="2021" name="IMA Fungus">
        <title>Genomic characterization of three marine fungi, including Emericellopsis atlantica sp. nov. with signatures of a generalist lifestyle and marine biomass degradation.</title>
        <authorList>
            <person name="Hagestad O.C."/>
            <person name="Hou L."/>
            <person name="Andersen J.H."/>
            <person name="Hansen E.H."/>
            <person name="Altermark B."/>
            <person name="Li C."/>
            <person name="Kuhnert E."/>
            <person name="Cox R.J."/>
            <person name="Crous P.W."/>
            <person name="Spatafora J.W."/>
            <person name="Lail K."/>
            <person name="Amirebrahimi M."/>
            <person name="Lipzen A."/>
            <person name="Pangilinan J."/>
            <person name="Andreopoulos W."/>
            <person name="Hayes R.D."/>
            <person name="Ng V."/>
            <person name="Grigoriev I.V."/>
            <person name="Jackson S.A."/>
            <person name="Sutton T.D.S."/>
            <person name="Dobson A.D.W."/>
            <person name="Rama T."/>
        </authorList>
    </citation>
    <scope>NUCLEOTIDE SEQUENCE</scope>
    <source>
        <strain evidence="1">TRa3180A</strain>
    </source>
</reference>
<organism evidence="1 2">
    <name type="scientific">Calycina marina</name>
    <dbReference type="NCBI Taxonomy" id="1763456"/>
    <lineage>
        <taxon>Eukaryota</taxon>
        <taxon>Fungi</taxon>
        <taxon>Dikarya</taxon>
        <taxon>Ascomycota</taxon>
        <taxon>Pezizomycotina</taxon>
        <taxon>Leotiomycetes</taxon>
        <taxon>Helotiales</taxon>
        <taxon>Pezizellaceae</taxon>
        <taxon>Calycina</taxon>
    </lineage>
</organism>
<sequence>MVPAAPLSSRIVQSLALTLISVQSASRTQHSATPLLSRNSACTHATTSLKEKLFVYLTTLWQTPFSVPDQNQLSTVATCARRYLASLKQQFHYLAIISSICGIIPPCERLLMIELQWPYCARKFSHCPFCHRPLTYNGCGHFIPFHPAMESQQWIPDGRNIPNNCMGCVVSEVSNGYNYQKIQTMKCQQPQIHVAGSAELYIIETLLDFIAGLQDAIRR</sequence>
<comment type="caution">
    <text evidence="1">The sequence shown here is derived from an EMBL/GenBank/DDBJ whole genome shotgun (WGS) entry which is preliminary data.</text>
</comment>
<proteinExistence type="predicted"/>
<protein>
    <submittedName>
        <fullName evidence="1">Uncharacterized protein</fullName>
    </submittedName>
</protein>
<name>A0A9P7Z068_9HELO</name>
<gene>
    <name evidence="1" type="ORF">BJ878DRAFT_130783</name>
</gene>
<keyword evidence="2" id="KW-1185">Reference proteome</keyword>
<evidence type="ECO:0000313" key="1">
    <source>
        <dbReference type="EMBL" id="KAG9243184.1"/>
    </source>
</evidence>
<dbReference type="Proteomes" id="UP000887226">
    <property type="component" value="Unassembled WGS sequence"/>
</dbReference>
<dbReference type="AlphaFoldDB" id="A0A9P7Z068"/>
<accession>A0A9P7Z068</accession>
<evidence type="ECO:0000313" key="2">
    <source>
        <dbReference type="Proteomes" id="UP000887226"/>
    </source>
</evidence>